<evidence type="ECO:0000313" key="1">
    <source>
        <dbReference type="EMBL" id="CBX30245.1"/>
    </source>
</evidence>
<name>E1YHX6_9BACT</name>
<proteinExistence type="predicted"/>
<dbReference type="AlphaFoldDB" id="E1YHX6"/>
<reference evidence="1" key="1">
    <citation type="journal article" date="2011" name="Environ. Microbiol.">
        <title>Genomic insights into the metabolic potential of the polycyclic aromatic hydrocarbon degrading sulfate-reducing Deltaproteobacterium N47.</title>
        <authorList>
            <person name="Bergmann F."/>
            <person name="Selesi D."/>
            <person name="Weinmaier T."/>
            <person name="Tischler P."/>
            <person name="Rattei T."/>
            <person name="Meckenstock R.U."/>
        </authorList>
    </citation>
    <scope>NUCLEOTIDE SEQUENCE</scope>
</reference>
<accession>E1YHX6</accession>
<protein>
    <submittedName>
        <fullName evidence="1">Uncharacterized protein</fullName>
    </submittedName>
</protein>
<sequence>MFVLFPVSAQPIETETHHYLERTGSKTSPVEWKFEKGVVPKITWVGSDETITTWSNPSLETVKWVVDKPGQNTLITVQRTNNDLIINGVLKGSPLEKKVKIDNLPWFQAISISLRPFIISKDSALEFWTFQPDTLKIYKLRALKVSADVLKINSNTIKAQKVKISLTGILSVFGECFYWFTKDDGVFIRYEGPGTSPEKKVTVEMR</sequence>
<organism evidence="1">
    <name type="scientific">uncultured Desulfobacterium sp</name>
    <dbReference type="NCBI Taxonomy" id="201089"/>
    <lineage>
        <taxon>Bacteria</taxon>
        <taxon>Pseudomonadati</taxon>
        <taxon>Thermodesulfobacteriota</taxon>
        <taxon>Desulfobacteria</taxon>
        <taxon>Desulfobacterales</taxon>
        <taxon>Desulfobacteriaceae</taxon>
        <taxon>Desulfobacterium</taxon>
        <taxon>environmental samples</taxon>
    </lineage>
</organism>
<dbReference type="EMBL" id="FR695874">
    <property type="protein sequence ID" value="CBX30245.1"/>
    <property type="molecule type" value="Genomic_DNA"/>
</dbReference>
<gene>
    <name evidence="1" type="ORF">N47_D30540</name>
</gene>